<dbReference type="PANTHER" id="PTHR46064:SF1">
    <property type="entry name" value="QUEUINE TRNA-RIBOSYLTRANSFERASE ACCESSORY SUBUNIT 2"/>
    <property type="match status" value="1"/>
</dbReference>
<accession>A0A9P6TZP7</accession>
<feature type="compositionally biased region" description="Basic and acidic residues" evidence="6">
    <location>
        <begin position="211"/>
        <end position="239"/>
    </location>
</feature>
<feature type="compositionally biased region" description="Basic and acidic residues" evidence="6">
    <location>
        <begin position="502"/>
        <end position="514"/>
    </location>
</feature>
<reference evidence="8" key="1">
    <citation type="journal article" date="2020" name="Fungal Divers.">
        <title>Resolving the Mortierellaceae phylogeny through synthesis of multi-gene phylogenetics and phylogenomics.</title>
        <authorList>
            <person name="Vandepol N."/>
            <person name="Liber J."/>
            <person name="Desiro A."/>
            <person name="Na H."/>
            <person name="Kennedy M."/>
            <person name="Barry K."/>
            <person name="Grigoriev I.V."/>
            <person name="Miller A.N."/>
            <person name="O'Donnell K."/>
            <person name="Stajich J.E."/>
            <person name="Bonito G."/>
        </authorList>
    </citation>
    <scope>NUCLEOTIDE SEQUENCE</scope>
    <source>
        <strain evidence="8">BC1065</strain>
    </source>
</reference>
<dbReference type="NCBIfam" id="TIGR00449">
    <property type="entry name" value="tgt_general"/>
    <property type="match status" value="1"/>
</dbReference>
<dbReference type="InterPro" id="IPR050852">
    <property type="entry name" value="Queuine_tRNA-ribosyltrfase"/>
</dbReference>
<name>A0A9P6TZP7_9FUNG</name>
<feature type="region of interest" description="Disordered" evidence="6">
    <location>
        <begin position="211"/>
        <end position="249"/>
    </location>
</feature>
<evidence type="ECO:0000256" key="6">
    <source>
        <dbReference type="SAM" id="MobiDB-lite"/>
    </source>
</evidence>
<protein>
    <recommendedName>
        <fullName evidence="5">Queuine tRNA-ribosyltransferase accessory subunit 2</fullName>
    </recommendedName>
    <alternativeName>
        <fullName evidence="5">Queuine tRNA-ribosyltransferase domain-containing protein 1</fullName>
    </alternativeName>
</protein>
<dbReference type="GO" id="GO:0008479">
    <property type="term" value="F:tRNA-guanosine(34) queuine transglycosylase activity"/>
    <property type="evidence" value="ECO:0007669"/>
    <property type="project" value="UniProtKB-UniRule"/>
</dbReference>
<feature type="binding site" evidence="5">
    <location>
        <position position="394"/>
    </location>
    <ligand>
        <name>Zn(2+)</name>
        <dbReference type="ChEBI" id="CHEBI:29105"/>
    </ligand>
</feature>
<proteinExistence type="inferred from homology"/>
<evidence type="ECO:0000256" key="1">
    <source>
        <dbReference type="ARBA" id="ARBA00022490"/>
    </source>
</evidence>
<dbReference type="GO" id="GO:0006400">
    <property type="term" value="P:tRNA modification"/>
    <property type="evidence" value="ECO:0007669"/>
    <property type="project" value="InterPro"/>
</dbReference>
<comment type="subunit">
    <text evidence="5">Heterodimer of a catalytic subunit and an accessory subunit.</text>
</comment>
<feature type="domain" description="tRNA-guanine(15) transglycosylase-like" evidence="7">
    <location>
        <begin position="52"/>
        <end position="459"/>
    </location>
</feature>
<comment type="caution">
    <text evidence="8">The sequence shown here is derived from an EMBL/GenBank/DDBJ whole genome shotgun (WGS) entry which is preliminary data.</text>
</comment>
<comment type="subcellular location">
    <subcellularLocation>
        <location evidence="5">Cytoplasm</location>
    </subcellularLocation>
</comment>
<dbReference type="HAMAP" id="MF_03043">
    <property type="entry name" value="QTRT2"/>
    <property type="match status" value="1"/>
</dbReference>
<evidence type="ECO:0000313" key="8">
    <source>
        <dbReference type="EMBL" id="KAG0253477.1"/>
    </source>
</evidence>
<keyword evidence="9" id="KW-1185">Reference proteome</keyword>
<evidence type="ECO:0000256" key="5">
    <source>
        <dbReference type="HAMAP-Rule" id="MF_03043"/>
    </source>
</evidence>
<comment type="cofactor">
    <cofactor evidence="5">
        <name>Zn(2+)</name>
        <dbReference type="ChEBI" id="CHEBI:29105"/>
    </cofactor>
    <text evidence="5">Binds 1 zinc ion per subunit.</text>
</comment>
<keyword evidence="3 5" id="KW-0479">Metal-binding</keyword>
<feature type="compositionally biased region" description="Low complexity" evidence="6">
    <location>
        <begin position="240"/>
        <end position="249"/>
    </location>
</feature>
<keyword evidence="4 5" id="KW-0862">Zinc</keyword>
<keyword evidence="1 5" id="KW-0963">Cytoplasm</keyword>
<evidence type="ECO:0000256" key="4">
    <source>
        <dbReference type="ARBA" id="ARBA00022833"/>
    </source>
</evidence>
<dbReference type="Proteomes" id="UP000807716">
    <property type="component" value="Unassembled WGS sequence"/>
</dbReference>
<feature type="region of interest" description="Disordered" evidence="6">
    <location>
        <begin position="486"/>
        <end position="532"/>
    </location>
</feature>
<dbReference type="AlphaFoldDB" id="A0A9P6TZP7"/>
<evidence type="ECO:0000256" key="2">
    <source>
        <dbReference type="ARBA" id="ARBA00022694"/>
    </source>
</evidence>
<dbReference type="OrthoDB" id="27601at2759"/>
<feature type="binding site" evidence="5">
    <location>
        <position position="427"/>
    </location>
    <ligand>
        <name>Zn(2+)</name>
        <dbReference type="ChEBI" id="CHEBI:29105"/>
    </ligand>
</feature>
<dbReference type="GO" id="GO:0005737">
    <property type="term" value="C:cytoplasm"/>
    <property type="evidence" value="ECO:0007669"/>
    <property type="project" value="UniProtKB-SubCell"/>
</dbReference>
<dbReference type="InterPro" id="IPR028592">
    <property type="entry name" value="QTRTD1"/>
</dbReference>
<dbReference type="SUPFAM" id="SSF51713">
    <property type="entry name" value="tRNA-guanine transglycosylase"/>
    <property type="match status" value="1"/>
</dbReference>
<dbReference type="Gene3D" id="3.20.20.105">
    <property type="entry name" value="Queuine tRNA-ribosyltransferase-like"/>
    <property type="match status" value="1"/>
</dbReference>
<gene>
    <name evidence="8" type="primary">QTRTD1</name>
    <name evidence="8" type="ORF">DFQ27_007375</name>
</gene>
<dbReference type="GO" id="GO:0046872">
    <property type="term" value="F:metal ion binding"/>
    <property type="evidence" value="ECO:0007669"/>
    <property type="project" value="UniProtKB-KW"/>
</dbReference>
<comment type="function">
    <text evidence="5">Non-catalytic subunit of the queuine tRNA-ribosyltransferase (TGT) that catalyzes the base-exchange of a guanine (G) residue with queuine (Q) at position 34 (anticodon wobble position) in tRNAs with GU(N) anticodons (tRNA-Asp, -Asn, -His and -Tyr), resulting in the hypermodified nucleoside queuosine (7-(((4,5-cis-dihydroxy-2-cyclopenten-1-yl)amino)methyl)-7-deazaguanosine).</text>
</comment>
<feature type="binding site" evidence="5">
    <location>
        <position position="396"/>
    </location>
    <ligand>
        <name>Zn(2+)</name>
        <dbReference type="ChEBI" id="CHEBI:29105"/>
    </ligand>
</feature>
<keyword evidence="2 5" id="KW-0819">tRNA processing</keyword>
<organism evidence="8 9">
    <name type="scientific">Actinomortierella ambigua</name>
    <dbReference type="NCBI Taxonomy" id="1343610"/>
    <lineage>
        <taxon>Eukaryota</taxon>
        <taxon>Fungi</taxon>
        <taxon>Fungi incertae sedis</taxon>
        <taxon>Mucoromycota</taxon>
        <taxon>Mortierellomycotina</taxon>
        <taxon>Mortierellomycetes</taxon>
        <taxon>Mortierellales</taxon>
        <taxon>Mortierellaceae</taxon>
        <taxon>Actinomortierella</taxon>
    </lineage>
</organism>
<comment type="similarity">
    <text evidence="5">Belongs to the queuine tRNA-ribosyltransferase family. QTRT2 subfamily.</text>
</comment>
<evidence type="ECO:0000259" key="7">
    <source>
        <dbReference type="Pfam" id="PF01702"/>
    </source>
</evidence>
<evidence type="ECO:0000256" key="3">
    <source>
        <dbReference type="ARBA" id="ARBA00022723"/>
    </source>
</evidence>
<dbReference type="PANTHER" id="PTHR46064">
    <property type="entry name" value="QUEUINE TRNA-RIBOSYLTRANSFERASE ACCESSORY SUBUNIT 2"/>
    <property type="match status" value="1"/>
</dbReference>
<dbReference type="InterPro" id="IPR002616">
    <property type="entry name" value="tRNA_ribo_trans-like"/>
</dbReference>
<sequence>MPPLNFSIIRQSTQLSSARRGTLAITHAVSETAVVANTQTKSGFESTVRESKKRVIETPGCLMYTAKGSVPHLTPDTMRLQSFGGASVSIEHVLQDYQPAGFEKFPFNLATYLNLQDFILLCDIRDTSKFVKVPFNSDRYVSMVTHQGVRQLTLEDYLKCVRTYEPDVLASFSDFVSDLEPGQKRVRKSVDRSLKWLDQLLMERQGLDGLAQDREADMKKKENQKKNSGEASSAKEPKETTPAPAAVTPKPWKDVGVFAHVLGSHIEDERIRSATETAKRDVEGFIIDATSLAGSKDDVQKLIKTSLDNLPSNKPKVVYGMQAPEDVLKSIALGVDLFDTSYPFVLTEDGKASLFSFGPEDSADAKDERIVEPRWINLWDEEHADKFVPLMTGCECYSCKGGKHTRAYINHLLKTHEMLATVLLMSHNMYQYSRFFENVRKSIEQDTFDQYSQDFMARWGTEPERTGEIHPVAAMVEASLHKRNRLDDDASSIASGQQAPKGKGEKKERVFVNKKEKRLKKQQEKLEKQPSQ</sequence>
<feature type="binding site" evidence="5">
    <location>
        <position position="399"/>
    </location>
    <ligand>
        <name>Zn(2+)</name>
        <dbReference type="ChEBI" id="CHEBI:29105"/>
    </ligand>
</feature>
<dbReference type="Pfam" id="PF01702">
    <property type="entry name" value="TGT"/>
    <property type="match status" value="1"/>
</dbReference>
<feature type="compositionally biased region" description="Basic and acidic residues" evidence="6">
    <location>
        <begin position="521"/>
        <end position="532"/>
    </location>
</feature>
<dbReference type="EMBL" id="JAAAJB010000578">
    <property type="protein sequence ID" value="KAG0253477.1"/>
    <property type="molecule type" value="Genomic_DNA"/>
</dbReference>
<dbReference type="InterPro" id="IPR036511">
    <property type="entry name" value="TGT-like_sf"/>
</dbReference>
<evidence type="ECO:0000313" key="9">
    <source>
        <dbReference type="Proteomes" id="UP000807716"/>
    </source>
</evidence>